<evidence type="ECO:0000256" key="7">
    <source>
        <dbReference type="SAM" id="Phobius"/>
    </source>
</evidence>
<dbReference type="AlphaFoldDB" id="A0A917SS30"/>
<dbReference type="Pfam" id="PF02653">
    <property type="entry name" value="BPD_transp_2"/>
    <property type="match status" value="1"/>
</dbReference>
<evidence type="ECO:0000256" key="6">
    <source>
        <dbReference type="SAM" id="MobiDB-lite"/>
    </source>
</evidence>
<feature type="transmembrane region" description="Helical" evidence="7">
    <location>
        <begin position="219"/>
        <end position="239"/>
    </location>
</feature>
<dbReference type="PANTHER" id="PTHR32196">
    <property type="entry name" value="ABC TRANSPORTER PERMEASE PROTEIN YPHD-RELATED-RELATED"/>
    <property type="match status" value="1"/>
</dbReference>
<proteinExistence type="predicted"/>
<evidence type="ECO:0000256" key="3">
    <source>
        <dbReference type="ARBA" id="ARBA00022692"/>
    </source>
</evidence>
<feature type="transmembrane region" description="Helical" evidence="7">
    <location>
        <begin position="130"/>
        <end position="149"/>
    </location>
</feature>
<dbReference type="GO" id="GO:0005886">
    <property type="term" value="C:plasma membrane"/>
    <property type="evidence" value="ECO:0007669"/>
    <property type="project" value="UniProtKB-SubCell"/>
</dbReference>
<evidence type="ECO:0000256" key="2">
    <source>
        <dbReference type="ARBA" id="ARBA00022475"/>
    </source>
</evidence>
<evidence type="ECO:0000313" key="9">
    <source>
        <dbReference type="Proteomes" id="UP000655208"/>
    </source>
</evidence>
<feature type="transmembrane region" description="Helical" evidence="7">
    <location>
        <begin position="104"/>
        <end position="123"/>
    </location>
</feature>
<feature type="transmembrane region" description="Helical" evidence="7">
    <location>
        <begin position="48"/>
        <end position="68"/>
    </location>
</feature>
<evidence type="ECO:0000256" key="4">
    <source>
        <dbReference type="ARBA" id="ARBA00022989"/>
    </source>
</evidence>
<feature type="transmembrane region" description="Helical" evidence="7">
    <location>
        <begin position="80"/>
        <end position="98"/>
    </location>
</feature>
<dbReference type="Proteomes" id="UP000655208">
    <property type="component" value="Unassembled WGS sequence"/>
</dbReference>
<keyword evidence="9" id="KW-1185">Reference proteome</keyword>
<keyword evidence="3 7" id="KW-0812">Transmembrane</keyword>
<keyword evidence="2" id="KW-1003">Cell membrane</keyword>
<dbReference type="EMBL" id="BMNA01000002">
    <property type="protein sequence ID" value="GGL94829.1"/>
    <property type="molecule type" value="Genomic_DNA"/>
</dbReference>
<evidence type="ECO:0000256" key="5">
    <source>
        <dbReference type="ARBA" id="ARBA00023136"/>
    </source>
</evidence>
<feature type="transmembrane region" description="Helical" evidence="7">
    <location>
        <begin position="295"/>
        <end position="314"/>
    </location>
</feature>
<evidence type="ECO:0000313" key="8">
    <source>
        <dbReference type="EMBL" id="GGL94829.1"/>
    </source>
</evidence>
<dbReference type="InterPro" id="IPR001851">
    <property type="entry name" value="ABC_transp_permease"/>
</dbReference>
<dbReference type="GO" id="GO:0022857">
    <property type="term" value="F:transmembrane transporter activity"/>
    <property type="evidence" value="ECO:0007669"/>
    <property type="project" value="InterPro"/>
</dbReference>
<comment type="subcellular location">
    <subcellularLocation>
        <location evidence="1">Cell membrane</location>
        <topology evidence="1">Multi-pass membrane protein</topology>
    </subcellularLocation>
</comment>
<reference evidence="8" key="1">
    <citation type="journal article" date="2014" name="Int. J. Syst. Evol. Microbiol.">
        <title>Complete genome sequence of Corynebacterium casei LMG S-19264T (=DSM 44701T), isolated from a smear-ripened cheese.</title>
        <authorList>
            <consortium name="US DOE Joint Genome Institute (JGI-PGF)"/>
            <person name="Walter F."/>
            <person name="Albersmeier A."/>
            <person name="Kalinowski J."/>
            <person name="Ruckert C."/>
        </authorList>
    </citation>
    <scope>NUCLEOTIDE SEQUENCE</scope>
    <source>
        <strain evidence="8">CGMCC 4.7308</strain>
    </source>
</reference>
<keyword evidence="5 7" id="KW-0472">Membrane</keyword>
<sequence length="344" mass="34494">MIGRRRAPARVSLGPYSYAAVPAAFAVVLLVVNLAFDGGFLSGGNLASTLAVSSPFVISALAQAFPLLSGGGGLDLSVGPVLGFTTVLVAGVLVPHGFVQPLTLIPTVLVFGLAVGALNGILVAYVRLPAIIATLGTYLIFSGLAAQVLPSPGGSVPLWLVDLTHSYGPIPGIALVYIAIAVCWILLSRTAYVRNLLSVGGDDRAAYTAGINVPLVRTVAFALAGMLSAVAGLLLTGTIQSGDATVGPIFTVTSLAAVALGGLSLQGGRGGLLGAALGGATYYLIQNLLTVANVSVFQLDVASGLVLILALALNGTLDHLRKKRGGGRPGTRPGDPAAEASTPG</sequence>
<feature type="transmembrane region" description="Helical" evidence="7">
    <location>
        <begin position="272"/>
        <end position="289"/>
    </location>
</feature>
<keyword evidence="4 7" id="KW-1133">Transmembrane helix</keyword>
<organism evidence="8 9">
    <name type="scientific">Nakamurella endophytica</name>
    <dbReference type="NCBI Taxonomy" id="1748367"/>
    <lineage>
        <taxon>Bacteria</taxon>
        <taxon>Bacillati</taxon>
        <taxon>Actinomycetota</taxon>
        <taxon>Actinomycetes</taxon>
        <taxon>Nakamurellales</taxon>
        <taxon>Nakamurellaceae</taxon>
        <taxon>Nakamurella</taxon>
    </lineage>
</organism>
<comment type="caution">
    <text evidence="8">The sequence shown here is derived from an EMBL/GenBank/DDBJ whole genome shotgun (WGS) entry which is preliminary data.</text>
</comment>
<feature type="transmembrane region" description="Helical" evidence="7">
    <location>
        <begin position="245"/>
        <end position="265"/>
    </location>
</feature>
<protein>
    <submittedName>
        <fullName evidence="8">ABC transporter permease</fullName>
    </submittedName>
</protein>
<reference evidence="8" key="2">
    <citation type="submission" date="2020-09" db="EMBL/GenBank/DDBJ databases">
        <authorList>
            <person name="Sun Q."/>
            <person name="Zhou Y."/>
        </authorList>
    </citation>
    <scope>NUCLEOTIDE SEQUENCE</scope>
    <source>
        <strain evidence="8">CGMCC 4.7308</strain>
    </source>
</reference>
<name>A0A917SS30_9ACTN</name>
<accession>A0A917SS30</accession>
<feature type="transmembrane region" description="Helical" evidence="7">
    <location>
        <begin position="16"/>
        <end position="36"/>
    </location>
</feature>
<gene>
    <name evidence="8" type="ORF">GCM10011594_13300</name>
</gene>
<feature type="region of interest" description="Disordered" evidence="6">
    <location>
        <begin position="322"/>
        <end position="344"/>
    </location>
</feature>
<dbReference type="CDD" id="cd06579">
    <property type="entry name" value="TM_PBP1_transp_AraH_like"/>
    <property type="match status" value="1"/>
</dbReference>
<evidence type="ECO:0000256" key="1">
    <source>
        <dbReference type="ARBA" id="ARBA00004651"/>
    </source>
</evidence>
<feature type="transmembrane region" description="Helical" evidence="7">
    <location>
        <begin position="169"/>
        <end position="187"/>
    </location>
</feature>